<feature type="transmembrane region" description="Helical" evidence="1">
    <location>
        <begin position="144"/>
        <end position="165"/>
    </location>
</feature>
<dbReference type="EMBL" id="JBHSJJ010000008">
    <property type="protein sequence ID" value="MFC4873124.1"/>
    <property type="molecule type" value="Genomic_DNA"/>
</dbReference>
<feature type="transmembrane region" description="Helical" evidence="1">
    <location>
        <begin position="120"/>
        <end position="138"/>
    </location>
</feature>
<reference evidence="3" key="1">
    <citation type="journal article" date="2019" name="Int. J. Syst. Evol. Microbiol.">
        <title>The Global Catalogue of Microorganisms (GCM) 10K type strain sequencing project: providing services to taxonomists for standard genome sequencing and annotation.</title>
        <authorList>
            <consortium name="The Broad Institute Genomics Platform"/>
            <consortium name="The Broad Institute Genome Sequencing Center for Infectious Disease"/>
            <person name="Wu L."/>
            <person name="Ma J."/>
        </authorList>
    </citation>
    <scope>NUCLEOTIDE SEQUENCE [LARGE SCALE GENOMIC DNA]</scope>
    <source>
        <strain evidence="3">CGMCC 4.7466</strain>
    </source>
</reference>
<feature type="transmembrane region" description="Helical" evidence="1">
    <location>
        <begin position="75"/>
        <end position="93"/>
    </location>
</feature>
<dbReference type="RefSeq" id="WP_377065703.1">
    <property type="nucleotide sequence ID" value="NZ_JBHSJJ010000008.1"/>
</dbReference>
<keyword evidence="3" id="KW-1185">Reference proteome</keyword>
<organism evidence="2 3">
    <name type="scientific">Negadavirga shengliensis</name>
    <dbReference type="NCBI Taxonomy" id="1389218"/>
    <lineage>
        <taxon>Bacteria</taxon>
        <taxon>Pseudomonadati</taxon>
        <taxon>Bacteroidota</taxon>
        <taxon>Cytophagia</taxon>
        <taxon>Cytophagales</taxon>
        <taxon>Cyclobacteriaceae</taxon>
        <taxon>Negadavirga</taxon>
    </lineage>
</organism>
<keyword evidence="1" id="KW-0812">Transmembrane</keyword>
<dbReference type="Proteomes" id="UP001595818">
    <property type="component" value="Unassembled WGS sequence"/>
</dbReference>
<evidence type="ECO:0000313" key="2">
    <source>
        <dbReference type="EMBL" id="MFC4873124.1"/>
    </source>
</evidence>
<evidence type="ECO:0000313" key="3">
    <source>
        <dbReference type="Proteomes" id="UP001595818"/>
    </source>
</evidence>
<feature type="transmembrane region" description="Helical" evidence="1">
    <location>
        <begin position="99"/>
        <end position="115"/>
    </location>
</feature>
<proteinExistence type="predicted"/>
<evidence type="ECO:0000256" key="1">
    <source>
        <dbReference type="SAM" id="Phobius"/>
    </source>
</evidence>
<feature type="transmembrane region" description="Helical" evidence="1">
    <location>
        <begin position="285"/>
        <end position="304"/>
    </location>
</feature>
<keyword evidence="1" id="KW-0472">Membrane</keyword>
<feature type="transmembrane region" description="Helical" evidence="1">
    <location>
        <begin position="238"/>
        <end position="256"/>
    </location>
</feature>
<feature type="transmembrane region" description="Helical" evidence="1">
    <location>
        <begin position="9"/>
        <end position="28"/>
    </location>
</feature>
<keyword evidence="1" id="KW-1133">Transmembrane helix</keyword>
<feature type="transmembrane region" description="Helical" evidence="1">
    <location>
        <begin position="34"/>
        <end position="54"/>
    </location>
</feature>
<accession>A0ABV9T3B5</accession>
<gene>
    <name evidence="2" type="ORF">ACFPFU_15605</name>
</gene>
<evidence type="ECO:0008006" key="4">
    <source>
        <dbReference type="Google" id="ProtNLM"/>
    </source>
</evidence>
<sequence>MDKGDMKTTILDAWFGGFLYFTPLVMLFPKKLIYYKKVFAVIIILSVFYIIYDIMFISNLMEKEKDVLSREIVEYFSKTLAVPIGFILFTFIYHSKPKNMYALGVLLLTIFFAMVRARRGLLFMTVGSLFIFYVIFWIKSKSRLLMTILSLSAFFIISAFGAYYINSQEIEILEYLEKRGMEDTRSGVERYFYKDMQGLDWVIGRGMRGRYYSPTMGEGNLRGTIETDYLNMILKGGIINLTLLLLILLPAIYNGLFRSKNLLSKASAIWILFWLLNTHPSTVQVFTLNYMIVWFAVGICYSNVIRNLPENFLLAYFRP</sequence>
<name>A0ABV9T3B5_9BACT</name>
<protein>
    <recommendedName>
        <fullName evidence="4">O-antigen ligase-like membrane protein</fullName>
    </recommendedName>
</protein>
<comment type="caution">
    <text evidence="2">The sequence shown here is derived from an EMBL/GenBank/DDBJ whole genome shotgun (WGS) entry which is preliminary data.</text>
</comment>